<keyword evidence="1" id="KW-0812">Transmembrane</keyword>
<feature type="transmembrane region" description="Helical" evidence="1">
    <location>
        <begin position="20"/>
        <end position="38"/>
    </location>
</feature>
<proteinExistence type="predicted"/>
<name>A0A8S5TNS3_9CAUD</name>
<accession>A0A8S5TNS3</accession>
<evidence type="ECO:0000313" key="2">
    <source>
        <dbReference type="EMBL" id="DAF64781.1"/>
    </source>
</evidence>
<evidence type="ECO:0000256" key="1">
    <source>
        <dbReference type="SAM" id="Phobius"/>
    </source>
</evidence>
<reference evidence="2" key="1">
    <citation type="journal article" date="2021" name="Proc. Natl. Acad. Sci. U.S.A.">
        <title>A Catalog of Tens of Thousands of Viruses from Human Metagenomes Reveals Hidden Associations with Chronic Diseases.</title>
        <authorList>
            <person name="Tisza M.J."/>
            <person name="Buck C.B."/>
        </authorList>
    </citation>
    <scope>NUCLEOTIDE SEQUENCE</scope>
    <source>
        <strain evidence="2">Cted82</strain>
    </source>
</reference>
<protein>
    <submittedName>
        <fullName evidence="2">Uncharacterized protein</fullName>
    </submittedName>
</protein>
<keyword evidence="1" id="KW-1133">Transmembrane helix</keyword>
<organism evidence="2">
    <name type="scientific">Myoviridae sp. cted82</name>
    <dbReference type="NCBI Taxonomy" id="2827696"/>
    <lineage>
        <taxon>Viruses</taxon>
        <taxon>Duplodnaviria</taxon>
        <taxon>Heunggongvirae</taxon>
        <taxon>Uroviricota</taxon>
        <taxon>Caudoviricetes</taxon>
    </lineage>
</organism>
<keyword evidence="1" id="KW-0472">Membrane</keyword>
<sequence length="40" mass="4882">MEDRHIIRPITYILIAKRLLLQIHVLALYLSCNIWRFTMI</sequence>
<dbReference type="EMBL" id="BK032867">
    <property type="protein sequence ID" value="DAF64781.1"/>
    <property type="molecule type" value="Genomic_DNA"/>
</dbReference>